<sequence>MRRLSIILLIGLASQPILAFAAKRAYVPLEQRLSVEQFQATGLDRLSTEQLALLNRLLDSEQTELVEHARAQGEREAVAGKPLVRDREPVITRISGSIRGWSRGDVLRLENGQRWRVVQGDLFLRQPVDNPDVNIAPGNMGGWYLQLPGQNQRAKVERID</sequence>
<proteinExistence type="predicted"/>
<dbReference type="EMBL" id="JAPCHY010000015">
    <property type="protein sequence ID" value="MCW4473915.1"/>
    <property type="molecule type" value="Genomic_DNA"/>
</dbReference>
<dbReference type="Proteomes" id="UP001209922">
    <property type="component" value="Unassembled WGS sequence"/>
</dbReference>
<evidence type="ECO:0000313" key="1">
    <source>
        <dbReference type="EMBL" id="MCW4473915.1"/>
    </source>
</evidence>
<keyword evidence="2" id="KW-1185">Reference proteome</keyword>
<reference evidence="1 2" key="1">
    <citation type="submission" date="2022-10" db="EMBL/GenBank/DDBJ databases">
        <title>Xanthomonas sp. H13-6.</title>
        <authorList>
            <person name="Liu X."/>
            <person name="Deng Z."/>
            <person name="Jiang Y."/>
            <person name="Yu T."/>
            <person name="Ai J."/>
        </authorList>
    </citation>
    <scope>NUCLEOTIDE SEQUENCE [LARGE SCALE GENOMIC DNA]</scope>
    <source>
        <strain evidence="1 2">H13-6</strain>
    </source>
</reference>
<dbReference type="RefSeq" id="WP_265128919.1">
    <property type="nucleotide sequence ID" value="NZ_JAPCHY010000015.1"/>
</dbReference>
<name>A0ABT3K0H4_9XANT</name>
<protein>
    <recommendedName>
        <fullName evidence="3">Secreted protein</fullName>
    </recommendedName>
</protein>
<gene>
    <name evidence="1" type="ORF">OK345_15545</name>
</gene>
<comment type="caution">
    <text evidence="1">The sequence shown here is derived from an EMBL/GenBank/DDBJ whole genome shotgun (WGS) entry which is preliminary data.</text>
</comment>
<evidence type="ECO:0000313" key="2">
    <source>
        <dbReference type="Proteomes" id="UP001209922"/>
    </source>
</evidence>
<accession>A0ABT3K0H4</accession>
<organism evidence="1 2">
    <name type="scientific">Xanthomonas chitinilytica</name>
    <dbReference type="NCBI Taxonomy" id="2989819"/>
    <lineage>
        <taxon>Bacteria</taxon>
        <taxon>Pseudomonadati</taxon>
        <taxon>Pseudomonadota</taxon>
        <taxon>Gammaproteobacteria</taxon>
        <taxon>Lysobacterales</taxon>
        <taxon>Lysobacteraceae</taxon>
        <taxon>Xanthomonas</taxon>
    </lineage>
</organism>
<evidence type="ECO:0008006" key="3">
    <source>
        <dbReference type="Google" id="ProtNLM"/>
    </source>
</evidence>